<proteinExistence type="predicted"/>
<evidence type="ECO:0000313" key="2">
    <source>
        <dbReference type="Proteomes" id="UP001056120"/>
    </source>
</evidence>
<organism evidence="1 2">
    <name type="scientific">Smallanthus sonchifolius</name>
    <dbReference type="NCBI Taxonomy" id="185202"/>
    <lineage>
        <taxon>Eukaryota</taxon>
        <taxon>Viridiplantae</taxon>
        <taxon>Streptophyta</taxon>
        <taxon>Embryophyta</taxon>
        <taxon>Tracheophyta</taxon>
        <taxon>Spermatophyta</taxon>
        <taxon>Magnoliopsida</taxon>
        <taxon>eudicotyledons</taxon>
        <taxon>Gunneridae</taxon>
        <taxon>Pentapetalae</taxon>
        <taxon>asterids</taxon>
        <taxon>campanulids</taxon>
        <taxon>Asterales</taxon>
        <taxon>Asteraceae</taxon>
        <taxon>Asteroideae</taxon>
        <taxon>Heliantheae alliance</taxon>
        <taxon>Millerieae</taxon>
        <taxon>Smallanthus</taxon>
    </lineage>
</organism>
<dbReference type="EMBL" id="CM042043">
    <property type="protein sequence ID" value="KAI3693675.1"/>
    <property type="molecule type" value="Genomic_DNA"/>
</dbReference>
<comment type="caution">
    <text evidence="1">The sequence shown here is derived from an EMBL/GenBank/DDBJ whole genome shotgun (WGS) entry which is preliminary data.</text>
</comment>
<accession>A0ACB8Z8S3</accession>
<reference evidence="2" key="1">
    <citation type="journal article" date="2022" name="Mol. Ecol. Resour.">
        <title>The genomes of chicory, endive, great burdock and yacon provide insights into Asteraceae palaeo-polyploidization history and plant inulin production.</title>
        <authorList>
            <person name="Fan W."/>
            <person name="Wang S."/>
            <person name="Wang H."/>
            <person name="Wang A."/>
            <person name="Jiang F."/>
            <person name="Liu H."/>
            <person name="Zhao H."/>
            <person name="Xu D."/>
            <person name="Zhang Y."/>
        </authorList>
    </citation>
    <scope>NUCLEOTIDE SEQUENCE [LARGE SCALE GENOMIC DNA]</scope>
    <source>
        <strain evidence="2">cv. Yunnan</strain>
    </source>
</reference>
<name>A0ACB8Z8S3_9ASTR</name>
<sequence>MGCSCRGLILTFFEAVLSPIFSSHVASSSKLKPSNSHFRSRLKSSKPNGFLRLLSKKIHKAQLHMTMIQWIEE</sequence>
<evidence type="ECO:0000313" key="1">
    <source>
        <dbReference type="EMBL" id="KAI3693675.1"/>
    </source>
</evidence>
<reference evidence="1 2" key="2">
    <citation type="journal article" date="2022" name="Mol. Ecol. Resour.">
        <title>The genomes of chicory, endive, great burdock and yacon provide insights into Asteraceae paleo-polyploidization history and plant inulin production.</title>
        <authorList>
            <person name="Fan W."/>
            <person name="Wang S."/>
            <person name="Wang H."/>
            <person name="Wang A."/>
            <person name="Jiang F."/>
            <person name="Liu H."/>
            <person name="Zhao H."/>
            <person name="Xu D."/>
            <person name="Zhang Y."/>
        </authorList>
    </citation>
    <scope>NUCLEOTIDE SEQUENCE [LARGE SCALE GENOMIC DNA]</scope>
    <source>
        <strain evidence="2">cv. Yunnan</strain>
        <tissue evidence="1">Leaves</tissue>
    </source>
</reference>
<keyword evidence="2" id="KW-1185">Reference proteome</keyword>
<protein>
    <submittedName>
        <fullName evidence="1">Uncharacterized protein</fullName>
    </submittedName>
</protein>
<dbReference type="Proteomes" id="UP001056120">
    <property type="component" value="Linkage Group LG26"/>
</dbReference>
<gene>
    <name evidence="1" type="ORF">L1987_76624</name>
</gene>